<feature type="repeat" description="TPR" evidence="3">
    <location>
        <begin position="802"/>
        <end position="835"/>
    </location>
</feature>
<evidence type="ECO:0000313" key="5">
    <source>
        <dbReference type="EMBL" id="CAF3665235.1"/>
    </source>
</evidence>
<dbReference type="PROSITE" id="PS51996">
    <property type="entry name" value="TR_MART"/>
    <property type="match status" value="1"/>
</dbReference>
<feature type="repeat" description="TPR" evidence="3">
    <location>
        <begin position="592"/>
        <end position="625"/>
    </location>
</feature>
<comment type="caution">
    <text evidence="4">The sequence shown here is derived from an EMBL/GenBank/DDBJ whole genome shotgun (WGS) entry which is preliminary data.</text>
</comment>
<dbReference type="Proteomes" id="UP000663845">
    <property type="component" value="Unassembled WGS sequence"/>
</dbReference>
<feature type="repeat" description="TPR" evidence="3">
    <location>
        <begin position="550"/>
        <end position="583"/>
    </location>
</feature>
<dbReference type="Pfam" id="PF13424">
    <property type="entry name" value="TPR_12"/>
    <property type="match status" value="6"/>
</dbReference>
<dbReference type="SUPFAM" id="SSF48452">
    <property type="entry name" value="TPR-like"/>
    <property type="match status" value="4"/>
</dbReference>
<evidence type="ECO:0000313" key="4">
    <source>
        <dbReference type="EMBL" id="CAF1514384.1"/>
    </source>
</evidence>
<feature type="repeat" description="TPR" evidence="3">
    <location>
        <begin position="760"/>
        <end position="793"/>
    </location>
</feature>
<dbReference type="PANTHER" id="PTHR45641:SF1">
    <property type="entry name" value="AAA+ ATPASE DOMAIN-CONTAINING PROTEIN"/>
    <property type="match status" value="1"/>
</dbReference>
<feature type="repeat" description="TPR" evidence="3">
    <location>
        <begin position="634"/>
        <end position="667"/>
    </location>
</feature>
<sequence length="1025" mass="117271">MANNKSVASVRTNTQANAKHISNFSKDAAVNRRMDMQRMQNIPLIWLDNNINDNNADCNNTIKQLKCVANNISTFTDSEECVKFIQTITNNKVCMIISGSFGPHIVPHVHYMPQVDTIFIFCNSQEYNKQWTKEWPKIKGVFSDITIIGETLKKTAQQCEQNAISISFVASNKKLDQLDPSFMYTQILKEILLTINFEDKHIREFISYCREVFVKNEYDLHNVEKLERDYYDQTPIWWYTYQYFLYSMLNQALRLMDADIIVRMGFFINDLHRHIQRLHLEQFSGQESCKIFTVYRGQCLSKKDFMEMSKTKGGLLSFNNFLSTSENRDVSLCFALQAATNPDLVGILFVMLINSTYSTTPFASVSDVSYFHVEDEVLFSMHTVFRIEDIKPMDENNHLYQVNLTLTSDNDEDLRTLSDQIRQETFPDEEGWYRLGQLLIKMGQSNKAQEVYEVLLHQDTNESDKANIYHQLGRIKYFQGEYQEALTFYEKSLAIKQKTLASNHPDLGDSYNRIGTVYGSMGDDPKALSYYEKALEIRQQSLPPNHPHLGSSYNNIGLVYNSMGDYPKALSSHEKALRIRQQSLPPNHPHLGSSYSNIGLVYYNMGDYLKALFNYEKALAIKQQSLPSTHYDLALSNMRIGNVYNSMGDYPKALSFHEKAIGIRQQSLPSNHRNLSASYNNIGSVHCNMGDYPKAILFHEKALAIQQQSLPFNHPDLASSYNNIGLVYYNMGDYPKALSFHEKGLAIQQQSLPSNHYDFSASYNNIGSVHCNMGNYAKALFFHEKALAIQQQSLPFNHLHLSVSYNNIGNVCYAMGDCPKALSYYEKALEIRQQSLPSNHLDLASSYNNIGLMYDNMNDHRKAISSHEKALVIQQQSLPPNHSDLGTSYYNIGNLYYNMDDYLKALSYYEKALAIQQQLLPSNHNDLGASYNKIGLVYSNIGDYPKALSSHEKALSIRQQSLPSNHPSSASSYNNIGSAYVHMGNYSKAHSFYERAVQIGQQSLPANHPNLQKWRENLENIKKKL</sequence>
<evidence type="ECO:0000313" key="6">
    <source>
        <dbReference type="Proteomes" id="UP000663845"/>
    </source>
</evidence>
<evidence type="ECO:0000256" key="3">
    <source>
        <dbReference type="PROSITE-ProRule" id="PRU00339"/>
    </source>
</evidence>
<proteinExistence type="predicted"/>
<feature type="repeat" description="TPR" evidence="3">
    <location>
        <begin position="718"/>
        <end position="751"/>
    </location>
</feature>
<feature type="repeat" description="TPR" evidence="3">
    <location>
        <begin position="970"/>
        <end position="1003"/>
    </location>
</feature>
<name>A0A815U8U9_9BILA</name>
<evidence type="ECO:0000256" key="2">
    <source>
        <dbReference type="ARBA" id="ARBA00022803"/>
    </source>
</evidence>
<dbReference type="PROSITE" id="PS50005">
    <property type="entry name" value="TPR"/>
    <property type="match status" value="14"/>
</dbReference>
<dbReference type="InterPro" id="IPR011990">
    <property type="entry name" value="TPR-like_helical_dom_sf"/>
</dbReference>
<dbReference type="PANTHER" id="PTHR45641">
    <property type="entry name" value="TETRATRICOPEPTIDE REPEAT PROTEIN (AFU_ORTHOLOGUE AFUA_6G03870)"/>
    <property type="match status" value="1"/>
</dbReference>
<dbReference type="Gene3D" id="3.90.176.10">
    <property type="entry name" value="Toxin ADP-ribosyltransferase, Chain A, domain 1"/>
    <property type="match status" value="1"/>
</dbReference>
<dbReference type="Pfam" id="PF13181">
    <property type="entry name" value="TPR_8"/>
    <property type="match status" value="1"/>
</dbReference>
<feature type="repeat" description="TPR" evidence="3">
    <location>
        <begin position="429"/>
        <end position="462"/>
    </location>
</feature>
<dbReference type="InterPro" id="IPR019734">
    <property type="entry name" value="TPR_rpt"/>
</dbReference>
<feature type="repeat" description="TPR" evidence="3">
    <location>
        <begin position="844"/>
        <end position="877"/>
    </location>
</feature>
<dbReference type="EMBL" id="CAJNOG010002698">
    <property type="protein sequence ID" value="CAF1514384.1"/>
    <property type="molecule type" value="Genomic_DNA"/>
</dbReference>
<dbReference type="SMART" id="SM00028">
    <property type="entry name" value="TPR"/>
    <property type="match status" value="14"/>
</dbReference>
<feature type="repeat" description="TPR" evidence="3">
    <location>
        <begin position="508"/>
        <end position="541"/>
    </location>
</feature>
<dbReference type="SUPFAM" id="SSF56399">
    <property type="entry name" value="ADP-ribosylation"/>
    <property type="match status" value="1"/>
</dbReference>
<accession>A0A815U8U9</accession>
<dbReference type="Gene3D" id="1.25.40.10">
    <property type="entry name" value="Tetratricopeptide repeat domain"/>
    <property type="match status" value="5"/>
</dbReference>
<dbReference type="EMBL" id="CAJOAZ010000509">
    <property type="protein sequence ID" value="CAF3665235.1"/>
    <property type="molecule type" value="Genomic_DNA"/>
</dbReference>
<dbReference type="AlphaFoldDB" id="A0A815U8U9"/>
<organism evidence="4 6">
    <name type="scientific">Adineta steineri</name>
    <dbReference type="NCBI Taxonomy" id="433720"/>
    <lineage>
        <taxon>Eukaryota</taxon>
        <taxon>Metazoa</taxon>
        <taxon>Spiralia</taxon>
        <taxon>Gnathifera</taxon>
        <taxon>Rotifera</taxon>
        <taxon>Eurotatoria</taxon>
        <taxon>Bdelloidea</taxon>
        <taxon>Adinetida</taxon>
        <taxon>Adinetidae</taxon>
        <taxon>Adineta</taxon>
    </lineage>
</organism>
<evidence type="ECO:0000256" key="1">
    <source>
        <dbReference type="ARBA" id="ARBA00022737"/>
    </source>
</evidence>
<feature type="repeat" description="TPR" evidence="3">
    <location>
        <begin position="928"/>
        <end position="961"/>
    </location>
</feature>
<dbReference type="Proteomes" id="UP000663844">
    <property type="component" value="Unassembled WGS sequence"/>
</dbReference>
<reference evidence="4" key="1">
    <citation type="submission" date="2021-02" db="EMBL/GenBank/DDBJ databases">
        <authorList>
            <person name="Nowell W R."/>
        </authorList>
    </citation>
    <scope>NUCLEOTIDE SEQUENCE</scope>
</reference>
<gene>
    <name evidence="4" type="ORF">JYZ213_LOCUS44214</name>
    <name evidence="5" type="ORF">OXD698_LOCUS9865</name>
</gene>
<dbReference type="SMART" id="SM00671">
    <property type="entry name" value="SEL1"/>
    <property type="match status" value="7"/>
</dbReference>
<dbReference type="PROSITE" id="PS50293">
    <property type="entry name" value="TPR_REGION"/>
    <property type="match status" value="3"/>
</dbReference>
<keyword evidence="1" id="KW-0677">Repeat</keyword>
<feature type="repeat" description="TPR" evidence="3">
    <location>
        <begin position="886"/>
        <end position="919"/>
    </location>
</feature>
<keyword evidence="2 3" id="KW-0802">TPR repeat</keyword>
<feature type="repeat" description="TPR" evidence="3">
    <location>
        <begin position="466"/>
        <end position="499"/>
    </location>
</feature>
<protein>
    <submittedName>
        <fullName evidence="4">Uncharacterized protein</fullName>
    </submittedName>
</protein>
<feature type="repeat" description="TPR" evidence="3">
    <location>
        <begin position="676"/>
        <end position="709"/>
    </location>
</feature>
<dbReference type="InterPro" id="IPR006597">
    <property type="entry name" value="Sel1-like"/>
</dbReference>
<dbReference type="Pfam" id="PF13374">
    <property type="entry name" value="TPR_10"/>
    <property type="match status" value="1"/>
</dbReference>